<dbReference type="EMBL" id="LAZR01008801">
    <property type="protein sequence ID" value="KKM76492.1"/>
    <property type="molecule type" value="Genomic_DNA"/>
</dbReference>
<evidence type="ECO:0000313" key="1">
    <source>
        <dbReference type="EMBL" id="KKM76492.1"/>
    </source>
</evidence>
<proteinExistence type="predicted"/>
<dbReference type="AlphaFoldDB" id="A0A0F9N4Q7"/>
<protein>
    <submittedName>
        <fullName evidence="1">Uncharacterized protein</fullName>
    </submittedName>
</protein>
<reference evidence="1" key="1">
    <citation type="journal article" date="2015" name="Nature">
        <title>Complex archaea that bridge the gap between prokaryotes and eukaryotes.</title>
        <authorList>
            <person name="Spang A."/>
            <person name="Saw J.H."/>
            <person name="Jorgensen S.L."/>
            <person name="Zaremba-Niedzwiedzka K."/>
            <person name="Martijn J."/>
            <person name="Lind A.E."/>
            <person name="van Eijk R."/>
            <person name="Schleper C."/>
            <person name="Guy L."/>
            <person name="Ettema T.J."/>
        </authorList>
    </citation>
    <scope>NUCLEOTIDE SEQUENCE</scope>
</reference>
<organism evidence="1">
    <name type="scientific">marine sediment metagenome</name>
    <dbReference type="NCBI Taxonomy" id="412755"/>
    <lineage>
        <taxon>unclassified sequences</taxon>
        <taxon>metagenomes</taxon>
        <taxon>ecological metagenomes</taxon>
    </lineage>
</organism>
<accession>A0A0F9N4Q7</accession>
<feature type="non-terminal residue" evidence="1">
    <location>
        <position position="1"/>
    </location>
</feature>
<gene>
    <name evidence="1" type="ORF">LCGC14_1379680</name>
</gene>
<name>A0A0F9N4Q7_9ZZZZ</name>
<sequence>RVSLLIKGVTTFLGLTDVTESSFAGESLKSARVNAGETGMEFGGVSGGLEVVTEESFELFNGAAPAAFTDLQIQDAAGNKGAGLALIEVDCVVAAERRFYSRMNGETLDFNQWAWVSVGRTEQGADAGVLTYLLVPTDSNGLIEWRCNVALTPVVLTLRAFISGVSFPSGSTGLQIASGNAPTDWTKISLGTGPALAIFRCVNNDVAVRSCCFRRSGDTDIWPATANADTIQGINKGYGAQDNVSYAVCPTDEEGAVDWGAPAATDWDIYLLAYVKNVSVNHIEVFNATLLDQGLGAGSFLTVDLPVTKQTIAVIKNAAAVAIGGCWLRQTGLTADFPNGLTGSGGVASSGTWNGYMLQLTNEYGQLDAGGATAETNRFWLDMCIPPA</sequence>
<comment type="caution">
    <text evidence="1">The sequence shown here is derived from an EMBL/GenBank/DDBJ whole genome shotgun (WGS) entry which is preliminary data.</text>
</comment>